<dbReference type="PROSITE" id="PS50060">
    <property type="entry name" value="MAM_2"/>
    <property type="match status" value="1"/>
</dbReference>
<sequence length="520" mass="58670">MIGRIATFMLLLMEADLIFISLMVVKSIVEKYDCCALITSPEQLDCSFEATEACLWFNGTNGVEDSIDWSLAEALSLPSDSEFPLFLSSSNNNNVKCLNEDLTKDNIPQKMSFTTLDCDKTKLVTLMVTSKKTGTDKYVYVSAQSRNATAWIVSDEITAQSKAGYLSFSYWKNQATFSIKVCSRSPPGFPNKLNCSWPLLSSRNHKNQWIREKITIPTSKNSFEIIFVFQSKSTNDLFALDDIQYRTVENKADSHGNYVKASNREEPVALAISEKFIFKQNKPKLEDTNSSNSIHFDSLPDKNFVSKRNDFTEPEIFNGKENAHEKKLATSTKSCILEQSKAYSMPMKIFIYTEHCPQVACDFDMNICQYQNMGPMLWKQTKSSIGNPLISIGSDFNGDGGFLYAASIHNSEETFTLASNSFVTDVPGILSFNYYIPGKIGKLQVCDNIYCTIVFNKLNLTTVSETVQWNFEEMKILPGVHQLFFIASHLPPHHILAIDNIQLWNENKDEELICDSLASN</sequence>
<accession>A0A0V0TYK5</accession>
<dbReference type="AlphaFoldDB" id="A0A0V0TYK5"/>
<feature type="signal peptide" evidence="1">
    <location>
        <begin position="1"/>
        <end position="27"/>
    </location>
</feature>
<evidence type="ECO:0000313" key="3">
    <source>
        <dbReference type="EMBL" id="KRX43687.1"/>
    </source>
</evidence>
<organism evidence="3 4">
    <name type="scientific">Trichinella murrelli</name>
    <dbReference type="NCBI Taxonomy" id="144512"/>
    <lineage>
        <taxon>Eukaryota</taxon>
        <taxon>Metazoa</taxon>
        <taxon>Ecdysozoa</taxon>
        <taxon>Nematoda</taxon>
        <taxon>Enoplea</taxon>
        <taxon>Dorylaimia</taxon>
        <taxon>Trichinellida</taxon>
        <taxon>Trichinellidae</taxon>
        <taxon>Trichinella</taxon>
    </lineage>
</organism>
<dbReference type="GO" id="GO:0016020">
    <property type="term" value="C:membrane"/>
    <property type="evidence" value="ECO:0007669"/>
    <property type="project" value="InterPro"/>
</dbReference>
<evidence type="ECO:0000259" key="2">
    <source>
        <dbReference type="PROSITE" id="PS50060"/>
    </source>
</evidence>
<name>A0A0V0TYK5_9BILA</name>
<evidence type="ECO:0000313" key="4">
    <source>
        <dbReference type="Proteomes" id="UP000055048"/>
    </source>
</evidence>
<keyword evidence="1" id="KW-0732">Signal</keyword>
<keyword evidence="4" id="KW-1185">Reference proteome</keyword>
<dbReference type="EMBL" id="JYDJ01000113">
    <property type="protein sequence ID" value="KRX43687.1"/>
    <property type="molecule type" value="Genomic_DNA"/>
</dbReference>
<dbReference type="InterPro" id="IPR051560">
    <property type="entry name" value="MAM_domain-containing"/>
</dbReference>
<dbReference type="InterPro" id="IPR000998">
    <property type="entry name" value="MAM_dom"/>
</dbReference>
<dbReference type="Gene3D" id="2.60.120.200">
    <property type="match status" value="2"/>
</dbReference>
<dbReference type="SUPFAM" id="SSF49899">
    <property type="entry name" value="Concanavalin A-like lectins/glucanases"/>
    <property type="match status" value="2"/>
</dbReference>
<dbReference type="Pfam" id="PF00629">
    <property type="entry name" value="MAM"/>
    <property type="match status" value="1"/>
</dbReference>
<feature type="chain" id="PRO_5006869568" description="MAM domain-containing protein" evidence="1">
    <location>
        <begin position="28"/>
        <end position="520"/>
    </location>
</feature>
<reference evidence="3 4" key="1">
    <citation type="submission" date="2015-01" db="EMBL/GenBank/DDBJ databases">
        <title>Evolution of Trichinella species and genotypes.</title>
        <authorList>
            <person name="Korhonen P.K."/>
            <person name="Edoardo P."/>
            <person name="Giuseppe L.R."/>
            <person name="Gasser R.B."/>
        </authorList>
    </citation>
    <scope>NUCLEOTIDE SEQUENCE [LARGE SCALE GENOMIC DNA]</scope>
    <source>
        <strain evidence="3">ISS417</strain>
    </source>
</reference>
<dbReference type="PANTHER" id="PTHR23282:SF101">
    <property type="entry name" value="MAM DOMAIN-CONTAINING PROTEIN"/>
    <property type="match status" value="1"/>
</dbReference>
<dbReference type="OrthoDB" id="5914193at2759"/>
<dbReference type="PANTHER" id="PTHR23282">
    <property type="entry name" value="APICAL ENDOSOMAL GLYCOPROTEIN PRECURSOR"/>
    <property type="match status" value="1"/>
</dbReference>
<protein>
    <recommendedName>
        <fullName evidence="2">MAM domain-containing protein</fullName>
    </recommendedName>
</protein>
<dbReference type="InterPro" id="IPR013320">
    <property type="entry name" value="ConA-like_dom_sf"/>
</dbReference>
<feature type="domain" description="MAM" evidence="2">
    <location>
        <begin position="44"/>
        <end position="245"/>
    </location>
</feature>
<gene>
    <name evidence="3" type="ORF">T05_7482</name>
</gene>
<evidence type="ECO:0000256" key="1">
    <source>
        <dbReference type="SAM" id="SignalP"/>
    </source>
</evidence>
<proteinExistence type="predicted"/>
<dbReference type="Proteomes" id="UP000055048">
    <property type="component" value="Unassembled WGS sequence"/>
</dbReference>
<comment type="caution">
    <text evidence="3">The sequence shown here is derived from an EMBL/GenBank/DDBJ whole genome shotgun (WGS) entry which is preliminary data.</text>
</comment>